<comment type="caution">
    <text evidence="1">The sequence shown here is derived from an EMBL/GenBank/DDBJ whole genome shotgun (WGS) entry which is preliminary data.</text>
</comment>
<accession>A0A9Q3DL27</accession>
<name>A0A9Q3DL27_9BASI</name>
<evidence type="ECO:0000313" key="2">
    <source>
        <dbReference type="Proteomes" id="UP000765509"/>
    </source>
</evidence>
<evidence type="ECO:0000313" key="1">
    <source>
        <dbReference type="EMBL" id="MBW0502663.1"/>
    </source>
</evidence>
<dbReference type="EMBL" id="AVOT02016946">
    <property type="protein sequence ID" value="MBW0502663.1"/>
    <property type="molecule type" value="Genomic_DNA"/>
</dbReference>
<reference evidence="1" key="1">
    <citation type="submission" date="2021-03" db="EMBL/GenBank/DDBJ databases">
        <title>Draft genome sequence of rust myrtle Austropuccinia psidii MF-1, a brazilian biotype.</title>
        <authorList>
            <person name="Quecine M.C."/>
            <person name="Pachon D.M.R."/>
            <person name="Bonatelli M.L."/>
            <person name="Correr F.H."/>
            <person name="Franceschini L.M."/>
            <person name="Leite T.F."/>
            <person name="Margarido G.R.A."/>
            <person name="Almeida C.A."/>
            <person name="Ferrarezi J.A."/>
            <person name="Labate C.A."/>
        </authorList>
    </citation>
    <scope>NUCLEOTIDE SEQUENCE</scope>
    <source>
        <strain evidence="1">MF-1</strain>
    </source>
</reference>
<protein>
    <submittedName>
        <fullName evidence="1">Uncharacterized protein</fullName>
    </submittedName>
</protein>
<organism evidence="1 2">
    <name type="scientific">Austropuccinia psidii MF-1</name>
    <dbReference type="NCBI Taxonomy" id="1389203"/>
    <lineage>
        <taxon>Eukaryota</taxon>
        <taxon>Fungi</taxon>
        <taxon>Dikarya</taxon>
        <taxon>Basidiomycota</taxon>
        <taxon>Pucciniomycotina</taxon>
        <taxon>Pucciniomycetes</taxon>
        <taxon>Pucciniales</taxon>
        <taxon>Sphaerophragmiaceae</taxon>
        <taxon>Austropuccinia</taxon>
    </lineage>
</organism>
<gene>
    <name evidence="1" type="ORF">O181_042378</name>
</gene>
<sequence length="454" mass="52029">MNALYQGLDGSSEVELSGLPIHSSSLDYPNADHWSNSYSSEDWDEQCVAHQGWLANQRRKIYAQESESDESSQSTYGQTAPISFPSLVQFHPNMPSSHSLPITSIPSTHSSVVLEASHYLLPSQPQQLAQLEQAEVNIAGNVGRENSKRLQKIARPSRSSEAKETEIVTQTPLVVRTTGWFDPVTKKPLIQRKLDSTFPGILPQVPCPIWPSLHFLVKNTDEVTCLRPFQVYDMKTRRLLYKTVDQAQIEQLLRELNTYTQDYPNLTYGITQSSRAHRVIREHLGLMYGHHENTISKEKFGFIRLTKSKKTLAEKQVKDLLGDLFKSALLFHSVALRTFTKPPENMGNFANWLSQLCFNPPKPFLPIVGRVKGVGEFSEKNFSQPQRLILYYVVSRWKNVVDSIGLSLVSEWYQSQKTLLWKNHFGDNHEVFWEKILEEITNDPMTPFRFSWFD</sequence>
<dbReference type="Proteomes" id="UP000765509">
    <property type="component" value="Unassembled WGS sequence"/>
</dbReference>
<keyword evidence="2" id="KW-1185">Reference proteome</keyword>
<proteinExistence type="predicted"/>
<dbReference type="AlphaFoldDB" id="A0A9Q3DL27"/>